<dbReference type="InterPro" id="IPR029479">
    <property type="entry name" value="Nitroreductase"/>
</dbReference>
<protein>
    <submittedName>
        <fullName evidence="2">56-dimethylbenzimidazole synthase protein</fullName>
        <ecNumber evidence="2">1.14.99.40</ecNumber>
    </submittedName>
</protein>
<gene>
    <name evidence="2" type="ORF">SSPSH_002951</name>
</gene>
<dbReference type="AlphaFoldDB" id="U2FPV0"/>
<proteinExistence type="predicted"/>
<name>U2FPV0_9GAMM</name>
<reference evidence="2 3" key="2">
    <citation type="journal article" date="2013" name="PLoS ONE">
        <title>INDIGO - INtegrated Data Warehouse of MIcrobial GenOmes with Examples from the Red Sea Extremophiles.</title>
        <authorList>
            <person name="Alam I."/>
            <person name="Antunes A."/>
            <person name="Kamau A.A."/>
            <person name="Ba Alawi W."/>
            <person name="Kalkatawi M."/>
            <person name="Stingl U."/>
            <person name="Bajic V.B."/>
        </authorList>
    </citation>
    <scope>NUCLEOTIDE SEQUENCE [LARGE SCALE GENOMIC DNA]</scope>
    <source>
        <strain evidence="2 3">E1L3A</strain>
    </source>
</reference>
<feature type="domain" description="Nitroreductase" evidence="1">
    <location>
        <begin position="16"/>
        <end position="199"/>
    </location>
</feature>
<organism evidence="2 3">
    <name type="scientific">Salinisphaera shabanensis E1L3A</name>
    <dbReference type="NCBI Taxonomy" id="1033802"/>
    <lineage>
        <taxon>Bacteria</taxon>
        <taxon>Pseudomonadati</taxon>
        <taxon>Pseudomonadota</taxon>
        <taxon>Gammaproteobacteria</taxon>
        <taxon>Salinisphaerales</taxon>
        <taxon>Salinisphaeraceae</taxon>
        <taxon>Salinisphaera</taxon>
    </lineage>
</organism>
<comment type="caution">
    <text evidence="2">The sequence shown here is derived from an EMBL/GenBank/DDBJ whole genome shotgun (WGS) entry which is preliminary data.</text>
</comment>
<dbReference type="OrthoDB" id="3723182at2"/>
<evidence type="ECO:0000313" key="2">
    <source>
        <dbReference type="EMBL" id="ERJ18174.1"/>
    </source>
</evidence>
<keyword evidence="2" id="KW-0560">Oxidoreductase</keyword>
<dbReference type="SUPFAM" id="SSF55469">
    <property type="entry name" value="FMN-dependent nitroreductase-like"/>
    <property type="match status" value="1"/>
</dbReference>
<dbReference type="Proteomes" id="UP000006242">
    <property type="component" value="Unassembled WGS sequence"/>
</dbReference>
<dbReference type="Gene3D" id="3.40.109.10">
    <property type="entry name" value="NADH Oxidase"/>
    <property type="match status" value="1"/>
</dbReference>
<sequence length="208" mass="22249">MAPRMADPGSTLTALIERRHSVREYSDAAIDRVALERIVHCAQGGSALGKRNAPSAHALYPLRLFAVIQRLNEPEYAPGLYALDTPEGRLGEWVKTVPPEALRATALADDVWLELAAVVLVVAADYAAARAHFADHQPDGRRGERYVHIETGAVLQNMHLATLAQDLGGVIVAGFDDARLSSLLNLHAPLQPVALFCIGAPAEPSAGL</sequence>
<dbReference type="EMBL" id="AFNV02000022">
    <property type="protein sequence ID" value="ERJ18174.1"/>
    <property type="molecule type" value="Genomic_DNA"/>
</dbReference>
<dbReference type="InterPro" id="IPR052544">
    <property type="entry name" value="Bacteriocin_Proc_Enz"/>
</dbReference>
<accession>U2FPV0</accession>
<dbReference type="PANTHER" id="PTHR43745:SF2">
    <property type="entry name" value="NITROREDUCTASE MJ1384-RELATED"/>
    <property type="match status" value="1"/>
</dbReference>
<evidence type="ECO:0000259" key="1">
    <source>
        <dbReference type="Pfam" id="PF00881"/>
    </source>
</evidence>
<dbReference type="GO" id="GO:0016491">
    <property type="term" value="F:oxidoreductase activity"/>
    <property type="evidence" value="ECO:0007669"/>
    <property type="project" value="UniProtKB-KW"/>
</dbReference>
<keyword evidence="3" id="KW-1185">Reference proteome</keyword>
<dbReference type="InterPro" id="IPR000415">
    <property type="entry name" value="Nitroreductase-like"/>
</dbReference>
<dbReference type="PANTHER" id="PTHR43745">
    <property type="entry name" value="NITROREDUCTASE MJ1384-RELATED"/>
    <property type="match status" value="1"/>
</dbReference>
<evidence type="ECO:0000313" key="3">
    <source>
        <dbReference type="Proteomes" id="UP000006242"/>
    </source>
</evidence>
<reference evidence="2 3" key="1">
    <citation type="journal article" date="2011" name="J. Bacteriol.">
        <title>Genome sequence of Salinisphaera shabanensis, a gammaproteobacterium from the harsh, variable environment of the brine-seawater interface of the Shaban Deep in the Red Sea.</title>
        <authorList>
            <person name="Antunes A."/>
            <person name="Alam I."/>
            <person name="Bajic V.B."/>
            <person name="Stingl U."/>
        </authorList>
    </citation>
    <scope>NUCLEOTIDE SEQUENCE [LARGE SCALE GENOMIC DNA]</scope>
    <source>
        <strain evidence="2 3">E1L3A</strain>
    </source>
</reference>
<dbReference type="Pfam" id="PF00881">
    <property type="entry name" value="Nitroreductase"/>
    <property type="match status" value="1"/>
</dbReference>
<dbReference type="STRING" id="1033802.SSPSH_002951"/>
<dbReference type="eggNOG" id="COG0778">
    <property type="taxonomic scope" value="Bacteria"/>
</dbReference>
<dbReference type="EC" id="1.14.99.40" evidence="2"/>